<dbReference type="GO" id="GO:0005615">
    <property type="term" value="C:extracellular space"/>
    <property type="evidence" value="ECO:0007669"/>
    <property type="project" value="InterPro"/>
</dbReference>
<dbReference type="InterPro" id="IPR042178">
    <property type="entry name" value="Serpin_sf_1"/>
</dbReference>
<dbReference type="PANTHER" id="PTHR11461:SF211">
    <property type="entry name" value="GH10112P-RELATED"/>
    <property type="match status" value="1"/>
</dbReference>
<dbReference type="SUPFAM" id="SSF56574">
    <property type="entry name" value="Serpins"/>
    <property type="match status" value="1"/>
</dbReference>
<protein>
    <recommendedName>
        <fullName evidence="3">Serpin domain-containing protein</fullName>
    </recommendedName>
</protein>
<comment type="caution">
    <text evidence="4">The sequence shown here is derived from an EMBL/GenBank/DDBJ whole genome shotgun (WGS) entry which is preliminary data.</text>
</comment>
<dbReference type="InterPro" id="IPR023796">
    <property type="entry name" value="Serpin_dom"/>
</dbReference>
<dbReference type="Gene3D" id="3.30.497.10">
    <property type="entry name" value="Antithrombin, subunit I, domain 2"/>
    <property type="match status" value="1"/>
</dbReference>
<organism evidence="4 6">
    <name type="scientific">Rotaria sordida</name>
    <dbReference type="NCBI Taxonomy" id="392033"/>
    <lineage>
        <taxon>Eukaryota</taxon>
        <taxon>Metazoa</taxon>
        <taxon>Spiralia</taxon>
        <taxon>Gnathifera</taxon>
        <taxon>Rotifera</taxon>
        <taxon>Eurotatoria</taxon>
        <taxon>Bdelloidea</taxon>
        <taxon>Philodinida</taxon>
        <taxon>Philodinidae</taxon>
        <taxon>Rotaria</taxon>
    </lineage>
</organism>
<dbReference type="EMBL" id="CAJNOL010013419">
    <property type="protein sequence ID" value="CAF1663710.1"/>
    <property type="molecule type" value="Genomic_DNA"/>
</dbReference>
<gene>
    <name evidence="5" type="ORF">JXQ802_LOCUS56472</name>
    <name evidence="4" type="ORF">PYM288_LOCUS39911</name>
</gene>
<accession>A0A815UWJ4</accession>
<proteinExistence type="inferred from homology"/>
<keyword evidence="2" id="KW-0732">Signal</keyword>
<feature type="domain" description="Serpin" evidence="3">
    <location>
        <begin position="22"/>
        <end position="186"/>
    </location>
</feature>
<dbReference type="PANTHER" id="PTHR11461">
    <property type="entry name" value="SERINE PROTEASE INHIBITOR, SERPIN"/>
    <property type="match status" value="1"/>
</dbReference>
<evidence type="ECO:0000313" key="5">
    <source>
        <dbReference type="EMBL" id="CAF1663710.1"/>
    </source>
</evidence>
<dbReference type="Proteomes" id="UP000663854">
    <property type="component" value="Unassembled WGS sequence"/>
</dbReference>
<evidence type="ECO:0000256" key="1">
    <source>
        <dbReference type="ARBA" id="ARBA00009500"/>
    </source>
</evidence>
<dbReference type="InterPro" id="IPR000215">
    <property type="entry name" value="Serpin_fam"/>
</dbReference>
<dbReference type="Proteomes" id="UP000663870">
    <property type="component" value="Unassembled WGS sequence"/>
</dbReference>
<keyword evidence="7" id="KW-1185">Reference proteome</keyword>
<reference evidence="4" key="1">
    <citation type="submission" date="2021-02" db="EMBL/GenBank/DDBJ databases">
        <authorList>
            <person name="Nowell W R."/>
        </authorList>
    </citation>
    <scope>NUCLEOTIDE SEQUENCE</scope>
</reference>
<sequence length="197" mass="22762">MIVIHLLFLPVPLPSSTTTSFEQFGLKLYSTVSQNKKNENIFLSPASISLAMSMCTDDARQETLNQMLKTFEVSSTKQLIKTAEQIIHIFSIANQDKQIQLKLANHLYAQKAYQLQEEYLKIVQNSFKADIKQKDFENEGAQAVQRINTWVEQQTNNLIRNLLSIKDVTFETKLIIINSIYFKVNINFNETKIICFY</sequence>
<evidence type="ECO:0000259" key="3">
    <source>
        <dbReference type="Pfam" id="PF00079"/>
    </source>
</evidence>
<dbReference type="Pfam" id="PF00079">
    <property type="entry name" value="Serpin"/>
    <property type="match status" value="1"/>
</dbReference>
<dbReference type="InterPro" id="IPR036186">
    <property type="entry name" value="Serpin_sf"/>
</dbReference>
<evidence type="ECO:0000256" key="2">
    <source>
        <dbReference type="SAM" id="SignalP"/>
    </source>
</evidence>
<evidence type="ECO:0000313" key="7">
    <source>
        <dbReference type="Proteomes" id="UP000663870"/>
    </source>
</evidence>
<comment type="similarity">
    <text evidence="1">Belongs to the serpin family.</text>
</comment>
<name>A0A815UWJ4_9BILA</name>
<dbReference type="EMBL" id="CAJNOH010011570">
    <property type="protein sequence ID" value="CAF1526438.1"/>
    <property type="molecule type" value="Genomic_DNA"/>
</dbReference>
<dbReference type="AlphaFoldDB" id="A0A815UWJ4"/>
<evidence type="ECO:0000313" key="4">
    <source>
        <dbReference type="EMBL" id="CAF1526438.1"/>
    </source>
</evidence>
<feature type="signal peptide" evidence="2">
    <location>
        <begin position="1"/>
        <end position="18"/>
    </location>
</feature>
<feature type="chain" id="PRO_5035607909" description="Serpin domain-containing protein" evidence="2">
    <location>
        <begin position="19"/>
        <end position="197"/>
    </location>
</feature>
<evidence type="ECO:0000313" key="6">
    <source>
        <dbReference type="Proteomes" id="UP000663854"/>
    </source>
</evidence>
<dbReference type="GO" id="GO:0004867">
    <property type="term" value="F:serine-type endopeptidase inhibitor activity"/>
    <property type="evidence" value="ECO:0007669"/>
    <property type="project" value="InterPro"/>
</dbReference>